<evidence type="ECO:0000259" key="1">
    <source>
        <dbReference type="PROSITE" id="PS51819"/>
    </source>
</evidence>
<dbReference type="InterPro" id="IPR052537">
    <property type="entry name" value="Extradiol_RC_dioxygenase"/>
</dbReference>
<accession>A0A235FF02</accession>
<dbReference type="Pfam" id="PF00903">
    <property type="entry name" value="Glyoxalase"/>
    <property type="match status" value="2"/>
</dbReference>
<dbReference type="PANTHER" id="PTHR36110:SF2">
    <property type="entry name" value="RING-CLEAVING DIOXYGENASE MHQE-RELATED"/>
    <property type="match status" value="1"/>
</dbReference>
<dbReference type="CDD" id="cd08346">
    <property type="entry name" value="PcpA_N_like"/>
    <property type="match status" value="1"/>
</dbReference>
<keyword evidence="3" id="KW-1185">Reference proteome</keyword>
<dbReference type="InterPro" id="IPR004360">
    <property type="entry name" value="Glyas_Fos-R_dOase_dom"/>
</dbReference>
<keyword evidence="2" id="KW-0560">Oxidoreductase</keyword>
<evidence type="ECO:0000313" key="3">
    <source>
        <dbReference type="Proteomes" id="UP000215059"/>
    </source>
</evidence>
<sequence>MIMRTAGIHHVTAIVGNPQENVDFYAGVLGQRLVKKTVNFDDPGTYHLYFGNEGGEPGTIMTFFPWPGAHKGRIGSGQVGVTSFVVPAGTLEFWENRLSKFNVQFEKTARFGEDYLQFNDPHGLKLEIVARTEGKNSEWSFGGVEAENAIKGFGGATLLSAQPEKTAALLENVMGLDRIGEEGGYIRFSSAADLGNVIDVNTTVEAPGTMGTGTVHHIAWRASDYENHEQWKTHVAKSGYGVTDVIDRQYFNAIYFREEGNILFEIATDPPGFTRDESFEEMGKGLLLPPWLEPHRKQIEDNLLPAEARVLKEDE</sequence>
<evidence type="ECO:0000313" key="2">
    <source>
        <dbReference type="EMBL" id="OYD59573.1"/>
    </source>
</evidence>
<dbReference type="InterPro" id="IPR029068">
    <property type="entry name" value="Glyas_Bleomycin-R_OHBP_Dase"/>
</dbReference>
<feature type="domain" description="VOC" evidence="1">
    <location>
        <begin position="7"/>
        <end position="131"/>
    </location>
</feature>
<dbReference type="PANTHER" id="PTHR36110">
    <property type="entry name" value="RING-CLEAVING DIOXYGENASE MHQE-RELATED"/>
    <property type="match status" value="1"/>
</dbReference>
<dbReference type="Gene3D" id="3.10.180.10">
    <property type="entry name" value="2,3-Dihydroxybiphenyl 1,2-Dioxygenase, domain 1"/>
    <property type="match status" value="2"/>
</dbReference>
<name>A0A235FF02_9BACL</name>
<organism evidence="2 3">
    <name type="scientific">Fictibacillus aquaticus</name>
    <dbReference type="NCBI Taxonomy" id="2021314"/>
    <lineage>
        <taxon>Bacteria</taxon>
        <taxon>Bacillati</taxon>
        <taxon>Bacillota</taxon>
        <taxon>Bacilli</taxon>
        <taxon>Bacillales</taxon>
        <taxon>Fictibacillaceae</taxon>
        <taxon>Fictibacillus</taxon>
    </lineage>
</organism>
<proteinExistence type="predicted"/>
<dbReference type="OrthoDB" id="9785698at2"/>
<dbReference type="EMBL" id="NOII01000001">
    <property type="protein sequence ID" value="OYD59573.1"/>
    <property type="molecule type" value="Genomic_DNA"/>
</dbReference>
<dbReference type="Proteomes" id="UP000215059">
    <property type="component" value="Unassembled WGS sequence"/>
</dbReference>
<dbReference type="InterPro" id="IPR037523">
    <property type="entry name" value="VOC_core"/>
</dbReference>
<dbReference type="PROSITE" id="PS51819">
    <property type="entry name" value="VOC"/>
    <property type="match status" value="2"/>
</dbReference>
<gene>
    <name evidence="2" type="ORF">CGZ90_06695</name>
</gene>
<keyword evidence="2" id="KW-0223">Dioxygenase</keyword>
<dbReference type="SUPFAM" id="SSF54593">
    <property type="entry name" value="Glyoxalase/Bleomycin resistance protein/Dihydroxybiphenyl dioxygenase"/>
    <property type="match status" value="1"/>
</dbReference>
<comment type="caution">
    <text evidence="2">The sequence shown here is derived from an EMBL/GenBank/DDBJ whole genome shotgun (WGS) entry which is preliminary data.</text>
</comment>
<dbReference type="AlphaFoldDB" id="A0A235FF02"/>
<dbReference type="GO" id="GO:0051213">
    <property type="term" value="F:dioxygenase activity"/>
    <property type="evidence" value="ECO:0007669"/>
    <property type="project" value="UniProtKB-KW"/>
</dbReference>
<feature type="domain" description="VOC" evidence="1">
    <location>
        <begin position="152"/>
        <end position="269"/>
    </location>
</feature>
<reference evidence="2 3" key="1">
    <citation type="submission" date="2017-07" db="EMBL/GenBank/DDBJ databases">
        <title>Fictibacillus sp. nov. GDSW-R2A3 Genome sequencing and assembly.</title>
        <authorList>
            <person name="Mayilraj S."/>
        </authorList>
    </citation>
    <scope>NUCLEOTIDE SEQUENCE [LARGE SCALE GENOMIC DNA]</scope>
    <source>
        <strain evidence="2 3">GDSW-R2A3</strain>
    </source>
</reference>
<protein>
    <submittedName>
        <fullName evidence="2">Ring-cleaving dioxygenase</fullName>
    </submittedName>
</protein>
<dbReference type="CDD" id="cd08347">
    <property type="entry name" value="PcpA_C_like"/>
    <property type="match status" value="1"/>
</dbReference>